<gene>
    <name evidence="1" type="ORF">NIDE1629</name>
</gene>
<reference evidence="1 2" key="1">
    <citation type="journal article" date="2010" name="Proc. Natl. Acad. Sci. U.S.A.">
        <title>A Nitrospira metagenome illuminates the physiology and evolution of globally important nitrite-oxidizing bacteria.</title>
        <authorList>
            <person name="Lucker S."/>
            <person name="Wagner M."/>
            <person name="Maixner F."/>
            <person name="Pelletier E."/>
            <person name="Koch H."/>
            <person name="Vacherie B."/>
            <person name="Rattei T."/>
            <person name="Sinninghe Damste J."/>
            <person name="Spieck E."/>
            <person name="Le Paslier D."/>
            <person name="Daims H."/>
        </authorList>
    </citation>
    <scope>NUCLEOTIDE SEQUENCE [LARGE SCALE GENOMIC DNA]</scope>
</reference>
<evidence type="ECO:0000313" key="1">
    <source>
        <dbReference type="EMBL" id="CBK41364.1"/>
    </source>
</evidence>
<protein>
    <submittedName>
        <fullName evidence="1">Uncharacterized protein</fullName>
    </submittedName>
</protein>
<dbReference type="HOGENOM" id="CLU_3023507_0_0_0"/>
<organism evidence="1 2">
    <name type="scientific">Nitrospira defluvii</name>
    <dbReference type="NCBI Taxonomy" id="330214"/>
    <lineage>
        <taxon>Bacteria</taxon>
        <taxon>Pseudomonadati</taxon>
        <taxon>Nitrospirota</taxon>
        <taxon>Nitrospiria</taxon>
        <taxon>Nitrospirales</taxon>
        <taxon>Nitrospiraceae</taxon>
        <taxon>Nitrospira</taxon>
    </lineage>
</organism>
<dbReference type="Proteomes" id="UP000001660">
    <property type="component" value="Chromosome"/>
</dbReference>
<name>D8PDQ5_9BACT</name>
<accession>D8PDQ5</accession>
<dbReference type="KEGG" id="nde:NIDE1629"/>
<keyword evidence="2" id="KW-1185">Reference proteome</keyword>
<proteinExistence type="predicted"/>
<evidence type="ECO:0000313" key="2">
    <source>
        <dbReference type="Proteomes" id="UP000001660"/>
    </source>
</evidence>
<dbReference type="AlphaFoldDB" id="D8PDQ5"/>
<dbReference type="EMBL" id="FP929003">
    <property type="protein sequence ID" value="CBK41364.1"/>
    <property type="molecule type" value="Genomic_DNA"/>
</dbReference>
<sequence>MYRWPFTRSQAYGINGLRRKSQIVGGRIHLNPNVRHDRHDAAGFAYRVMSARWRG</sequence>